<dbReference type="RefSeq" id="WP_116300476.1">
    <property type="nucleotide sequence ID" value="NZ_NFZV01000001.1"/>
</dbReference>
<dbReference type="PANTHER" id="PTHR39555">
    <property type="entry name" value="FIMBRIAL ASSEMBLY PROTEIN PILO-LIKE PROTEIN-RELATED"/>
    <property type="match status" value="1"/>
</dbReference>
<dbReference type="Proteomes" id="UP000256763">
    <property type="component" value="Unassembled WGS sequence"/>
</dbReference>
<name>A0A3E0X4U3_9GAMM</name>
<dbReference type="InterPro" id="IPR014717">
    <property type="entry name" value="Transl_elong_EF1B/ribsomal_bS6"/>
</dbReference>
<evidence type="ECO:0000256" key="1">
    <source>
        <dbReference type="SAM" id="Coils"/>
    </source>
</evidence>
<evidence type="ECO:0000256" key="2">
    <source>
        <dbReference type="SAM" id="Phobius"/>
    </source>
</evidence>
<dbReference type="OrthoDB" id="9802133at2"/>
<dbReference type="Pfam" id="PF04350">
    <property type="entry name" value="PilO"/>
    <property type="match status" value="1"/>
</dbReference>
<accession>A0A3E0X4U3</accession>
<gene>
    <name evidence="3" type="ORF">CAL65_01980</name>
</gene>
<dbReference type="PANTHER" id="PTHR39555:SF1">
    <property type="entry name" value="TYPE IV PILUS INNER MEMBRANE COMPONENT PILO"/>
    <property type="match status" value="1"/>
</dbReference>
<evidence type="ECO:0000313" key="3">
    <source>
        <dbReference type="EMBL" id="RFA39556.1"/>
    </source>
</evidence>
<feature type="transmembrane region" description="Helical" evidence="2">
    <location>
        <begin position="30"/>
        <end position="49"/>
    </location>
</feature>
<evidence type="ECO:0000313" key="4">
    <source>
        <dbReference type="Proteomes" id="UP000256763"/>
    </source>
</evidence>
<dbReference type="GO" id="GO:0043683">
    <property type="term" value="P:type IV pilus assembly"/>
    <property type="evidence" value="ECO:0007669"/>
    <property type="project" value="InterPro"/>
</dbReference>
<keyword evidence="2" id="KW-1133">Transmembrane helix</keyword>
<keyword evidence="4" id="KW-1185">Reference proteome</keyword>
<dbReference type="InterPro" id="IPR007445">
    <property type="entry name" value="PilO"/>
</dbReference>
<organism evidence="3 4">
    <name type="scientific">Alkalilimnicola ehrlichii</name>
    <dbReference type="NCBI Taxonomy" id="351052"/>
    <lineage>
        <taxon>Bacteria</taxon>
        <taxon>Pseudomonadati</taxon>
        <taxon>Pseudomonadota</taxon>
        <taxon>Gammaproteobacteria</taxon>
        <taxon>Chromatiales</taxon>
        <taxon>Ectothiorhodospiraceae</taxon>
        <taxon>Alkalilimnicola</taxon>
    </lineage>
</organism>
<dbReference type="Gene3D" id="1.10.287.540">
    <property type="entry name" value="Helix hairpin bin"/>
    <property type="match status" value="1"/>
</dbReference>
<reference evidence="4" key="1">
    <citation type="submission" date="2017-05" db="EMBL/GenBank/DDBJ databases">
        <authorList>
            <person name="Sharma S."/>
            <person name="Sidhu C."/>
            <person name="Pinnaka A.K."/>
        </authorList>
    </citation>
    <scope>NUCLEOTIDE SEQUENCE [LARGE SCALE GENOMIC DNA]</scope>
    <source>
        <strain evidence="4">AK93</strain>
    </source>
</reference>
<dbReference type="Gene3D" id="3.30.70.60">
    <property type="match status" value="1"/>
</dbReference>
<feature type="coiled-coil region" evidence="1">
    <location>
        <begin position="73"/>
        <end position="100"/>
    </location>
</feature>
<dbReference type="EMBL" id="NFZW01000001">
    <property type="protein sequence ID" value="RFA39556.1"/>
    <property type="molecule type" value="Genomic_DNA"/>
</dbReference>
<keyword evidence="2" id="KW-0472">Membrane</keyword>
<dbReference type="AlphaFoldDB" id="A0A3E0X4U3"/>
<keyword evidence="2" id="KW-0812">Transmembrane</keyword>
<proteinExistence type="predicted"/>
<dbReference type="PIRSF" id="PIRSF016482">
    <property type="entry name" value="PilO"/>
    <property type="match status" value="1"/>
</dbReference>
<protein>
    <submittedName>
        <fullName evidence="3">Pilus assembly protein PilO</fullName>
    </submittedName>
</protein>
<sequence>MDLRSLNVDLSDLNNVNVQELANGPLPVKIALAVVLAALIVALGWWFGWRDQAAQLERVQMREQELRSTFELRAERAANLEAYEEQLERMQASFGTMLRQLPSRAEVAKLLVDISQTGLSAGLEFELFQPDREVQRDFYAELPVRIRVRGDYHQFGDFVSGVANLPRIVTLHNLDIRPTDNELTMELTARTYWYLEEDSGR</sequence>
<keyword evidence="1" id="KW-0175">Coiled coil</keyword>
<dbReference type="GO" id="GO:0043107">
    <property type="term" value="P:type IV pilus-dependent motility"/>
    <property type="evidence" value="ECO:0007669"/>
    <property type="project" value="InterPro"/>
</dbReference>
<comment type="caution">
    <text evidence="3">The sequence shown here is derived from an EMBL/GenBank/DDBJ whole genome shotgun (WGS) entry which is preliminary data.</text>
</comment>